<dbReference type="AlphaFoldDB" id="A0A9D4T5P6"/>
<dbReference type="PANTHER" id="PTHR11733:SF241">
    <property type="entry name" value="GH26575P-RELATED"/>
    <property type="match status" value="1"/>
</dbReference>
<evidence type="ECO:0000259" key="11">
    <source>
        <dbReference type="Pfam" id="PF05649"/>
    </source>
</evidence>
<keyword evidence="13" id="KW-1185">Reference proteome</keyword>
<dbReference type="Pfam" id="PF01431">
    <property type="entry name" value="Peptidase_M13"/>
    <property type="match status" value="1"/>
</dbReference>
<dbReference type="Gene3D" id="3.40.390.10">
    <property type="entry name" value="Collagenase (Catalytic Domain)"/>
    <property type="match status" value="1"/>
</dbReference>
<evidence type="ECO:0000313" key="12">
    <source>
        <dbReference type="EMBL" id="KAH7972633.1"/>
    </source>
</evidence>
<evidence type="ECO:0000256" key="4">
    <source>
        <dbReference type="ARBA" id="ARBA00022723"/>
    </source>
</evidence>
<keyword evidence="4" id="KW-0479">Metal-binding</keyword>
<evidence type="ECO:0000256" key="5">
    <source>
        <dbReference type="ARBA" id="ARBA00022801"/>
    </source>
</evidence>
<feature type="transmembrane region" description="Helical" evidence="9">
    <location>
        <begin position="12"/>
        <end position="38"/>
    </location>
</feature>
<keyword evidence="3" id="KW-0645">Protease</keyword>
<dbReference type="InterPro" id="IPR018497">
    <property type="entry name" value="Peptidase_M13_C"/>
</dbReference>
<evidence type="ECO:0000256" key="7">
    <source>
        <dbReference type="ARBA" id="ARBA00023049"/>
    </source>
</evidence>
<gene>
    <name evidence="12" type="ORF">HPB52_014280</name>
</gene>
<dbReference type="InterPro" id="IPR008753">
    <property type="entry name" value="Peptidase_M13_N"/>
</dbReference>
<keyword evidence="5" id="KW-0378">Hydrolase</keyword>
<feature type="domain" description="Peptidase M13 N-terminal" evidence="11">
    <location>
        <begin position="101"/>
        <end position="528"/>
    </location>
</feature>
<dbReference type="InterPro" id="IPR024079">
    <property type="entry name" value="MetalloPept_cat_dom_sf"/>
</dbReference>
<evidence type="ECO:0000259" key="10">
    <source>
        <dbReference type="Pfam" id="PF01431"/>
    </source>
</evidence>
<dbReference type="InterPro" id="IPR000718">
    <property type="entry name" value="Peptidase_M13"/>
</dbReference>
<proteinExistence type="inferred from homology"/>
<accession>A0A9D4T5P6</accession>
<evidence type="ECO:0000256" key="3">
    <source>
        <dbReference type="ARBA" id="ARBA00022670"/>
    </source>
</evidence>
<name>A0A9D4T5P6_RHISA</name>
<dbReference type="InterPro" id="IPR042089">
    <property type="entry name" value="Peptidase_M13_dom_2"/>
</dbReference>
<comment type="caution">
    <text evidence="12">The sequence shown here is derived from an EMBL/GenBank/DDBJ whole genome shotgun (WGS) entry which is preliminary data.</text>
</comment>
<evidence type="ECO:0000256" key="8">
    <source>
        <dbReference type="SAM" id="MobiDB-lite"/>
    </source>
</evidence>
<reference evidence="12" key="2">
    <citation type="submission" date="2021-09" db="EMBL/GenBank/DDBJ databases">
        <authorList>
            <person name="Jia N."/>
            <person name="Wang J."/>
            <person name="Shi W."/>
            <person name="Du L."/>
            <person name="Sun Y."/>
            <person name="Zhan W."/>
            <person name="Jiang J."/>
            <person name="Wang Q."/>
            <person name="Zhang B."/>
            <person name="Ji P."/>
            <person name="Sakyi L.B."/>
            <person name="Cui X."/>
            <person name="Yuan T."/>
            <person name="Jiang B."/>
            <person name="Yang W."/>
            <person name="Lam T.T.-Y."/>
            <person name="Chang Q."/>
            <person name="Ding S."/>
            <person name="Wang X."/>
            <person name="Zhu J."/>
            <person name="Ruan X."/>
            <person name="Zhao L."/>
            <person name="Wei J."/>
            <person name="Que T."/>
            <person name="Du C."/>
            <person name="Cheng J."/>
            <person name="Dai P."/>
            <person name="Han X."/>
            <person name="Huang E."/>
            <person name="Gao Y."/>
            <person name="Liu J."/>
            <person name="Shao H."/>
            <person name="Ye R."/>
            <person name="Li L."/>
            <person name="Wei W."/>
            <person name="Wang X."/>
            <person name="Wang C."/>
            <person name="Huo Q."/>
            <person name="Li W."/>
            <person name="Guo W."/>
            <person name="Chen H."/>
            <person name="Chen S."/>
            <person name="Zhou L."/>
            <person name="Zhou L."/>
            <person name="Ni X."/>
            <person name="Tian J."/>
            <person name="Zhou Y."/>
            <person name="Sheng Y."/>
            <person name="Liu T."/>
            <person name="Pan Y."/>
            <person name="Xia L."/>
            <person name="Li J."/>
            <person name="Zhao F."/>
            <person name="Cao W."/>
        </authorList>
    </citation>
    <scope>NUCLEOTIDE SEQUENCE</scope>
    <source>
        <strain evidence="12">Rsan-2018</strain>
        <tissue evidence="12">Larvae</tissue>
    </source>
</reference>
<dbReference type="VEuPathDB" id="VectorBase:RSAN_029899"/>
<dbReference type="GO" id="GO:0005886">
    <property type="term" value="C:plasma membrane"/>
    <property type="evidence" value="ECO:0007669"/>
    <property type="project" value="TreeGrafter"/>
</dbReference>
<evidence type="ECO:0000256" key="6">
    <source>
        <dbReference type="ARBA" id="ARBA00022833"/>
    </source>
</evidence>
<comment type="similarity">
    <text evidence="2">Belongs to the peptidase M13 family.</text>
</comment>
<feature type="domain" description="Peptidase M13 C-terminal" evidence="10">
    <location>
        <begin position="732"/>
        <end position="801"/>
    </location>
</feature>
<evidence type="ECO:0000313" key="13">
    <source>
        <dbReference type="Proteomes" id="UP000821837"/>
    </source>
</evidence>
<dbReference type="PROSITE" id="PS51885">
    <property type="entry name" value="NEPRILYSIN"/>
    <property type="match status" value="1"/>
</dbReference>
<dbReference type="PANTHER" id="PTHR11733">
    <property type="entry name" value="ZINC METALLOPROTEASE FAMILY M13 NEPRILYSIN-RELATED"/>
    <property type="match status" value="1"/>
</dbReference>
<dbReference type="GO" id="GO:0004222">
    <property type="term" value="F:metalloendopeptidase activity"/>
    <property type="evidence" value="ECO:0007669"/>
    <property type="project" value="InterPro"/>
</dbReference>
<reference evidence="12" key="1">
    <citation type="journal article" date="2020" name="Cell">
        <title>Large-Scale Comparative Analyses of Tick Genomes Elucidate Their Genetic Diversity and Vector Capacities.</title>
        <authorList>
            <consortium name="Tick Genome and Microbiome Consortium (TIGMIC)"/>
            <person name="Jia N."/>
            <person name="Wang J."/>
            <person name="Shi W."/>
            <person name="Du L."/>
            <person name="Sun Y."/>
            <person name="Zhan W."/>
            <person name="Jiang J.F."/>
            <person name="Wang Q."/>
            <person name="Zhang B."/>
            <person name="Ji P."/>
            <person name="Bell-Sakyi L."/>
            <person name="Cui X.M."/>
            <person name="Yuan T.T."/>
            <person name="Jiang B.G."/>
            <person name="Yang W.F."/>
            <person name="Lam T.T."/>
            <person name="Chang Q.C."/>
            <person name="Ding S.J."/>
            <person name="Wang X.J."/>
            <person name="Zhu J.G."/>
            <person name="Ruan X.D."/>
            <person name="Zhao L."/>
            <person name="Wei J.T."/>
            <person name="Ye R.Z."/>
            <person name="Que T.C."/>
            <person name="Du C.H."/>
            <person name="Zhou Y.H."/>
            <person name="Cheng J.X."/>
            <person name="Dai P.F."/>
            <person name="Guo W.B."/>
            <person name="Han X.H."/>
            <person name="Huang E.J."/>
            <person name="Li L.F."/>
            <person name="Wei W."/>
            <person name="Gao Y.C."/>
            <person name="Liu J.Z."/>
            <person name="Shao H.Z."/>
            <person name="Wang X."/>
            <person name="Wang C.C."/>
            <person name="Yang T.C."/>
            <person name="Huo Q.B."/>
            <person name="Li W."/>
            <person name="Chen H.Y."/>
            <person name="Chen S.E."/>
            <person name="Zhou L.G."/>
            <person name="Ni X.B."/>
            <person name="Tian J.H."/>
            <person name="Sheng Y."/>
            <person name="Liu T."/>
            <person name="Pan Y.S."/>
            <person name="Xia L.Y."/>
            <person name="Li J."/>
            <person name="Zhao F."/>
            <person name="Cao W.C."/>
        </authorList>
    </citation>
    <scope>NUCLEOTIDE SEQUENCE</scope>
    <source>
        <strain evidence="12">Rsan-2018</strain>
    </source>
</reference>
<dbReference type="GO" id="GO:0046872">
    <property type="term" value="F:metal ion binding"/>
    <property type="evidence" value="ECO:0007669"/>
    <property type="project" value="UniProtKB-KW"/>
</dbReference>
<dbReference type="Pfam" id="PF05649">
    <property type="entry name" value="Peptidase_M13_N"/>
    <property type="match status" value="1"/>
</dbReference>
<dbReference type="SUPFAM" id="SSF55486">
    <property type="entry name" value="Metalloproteases ('zincins'), catalytic domain"/>
    <property type="match status" value="2"/>
</dbReference>
<dbReference type="EMBL" id="JABSTV010001247">
    <property type="protein sequence ID" value="KAH7972633.1"/>
    <property type="molecule type" value="Genomic_DNA"/>
</dbReference>
<keyword evidence="9" id="KW-0812">Transmembrane</keyword>
<keyword evidence="7" id="KW-0482">Metalloprotease</keyword>
<dbReference type="Gene3D" id="1.10.1380.10">
    <property type="entry name" value="Neutral endopeptidase , domain2"/>
    <property type="match status" value="1"/>
</dbReference>
<dbReference type="GO" id="GO:0016485">
    <property type="term" value="P:protein processing"/>
    <property type="evidence" value="ECO:0007669"/>
    <property type="project" value="TreeGrafter"/>
</dbReference>
<dbReference type="Proteomes" id="UP000821837">
    <property type="component" value="Chromosome 11"/>
</dbReference>
<sequence>MPKSWRRVIREATLASVPTCVACSVIGVALLLLCAAVFTKEYLLPAYAKLRAAAFKASETEVSWSPTYWTRTRPNPLLCSSTACKWTSQSVLQHVSWQINPCDDFYAHVCTRWSTRFEGFVQPPTPLSAAIKLFEDLQQLFRRYTSAKKEALNGAEAGPDDNFFSQMIWVYDECRKAAANGDRLVARELDATLDELGLMSWENRQLPQVVARVDRLLRLGALFTVAVKPSRNFPCNGDKNCFFLAMGPPETPYRRFMLKTPGDSETRYLKLVDGALCAWNASNHACGLTQEAFISVTTEKQGPRSNASGATDESPTGNYSTAAQIVALERELDSATLLTGGPHDTSPRYNAVDLNDLPSSEAWNWTTYFDTLLAGSNDSIDDNVVISVSDALSIQDLWRVINSSLNYIVVNYVKFRVLVELSPFLGREGEDLLTLMHDLEAYGLKHRQAACFATLENLYKYGLGIASKLTASREYATVQRSYLDKQMRQQFKTAKRTLKALLAANRSWIGDAVKDATRKLNGMMFEFGARSDLVEYELYRDTRASTTSPNPNGTTSILTSVFRIRAHASFLYWNAYGSTSSPGFDNRFAASSLWAAHEYQRFRNSLFLPYAVVSLLNGVSNAIHPVFYPIVTPHVVRGVIRALTIEDTGNVDVHDGVDEQWRIGSEAQGRLRNVQDCLAHHYSTAPSADRVLNLTELDFLDNAMIYPLYMIYRAAIARSNAPRFFLKVPGGVCNEAQVFFYNLAAGMCDWANLTTYWGRQRKYGVTPARWRVNVPLRNFRFFAEAFRCAPDAYMNPTIECNLWKSPRTVSVTRL</sequence>
<evidence type="ECO:0000256" key="9">
    <source>
        <dbReference type="SAM" id="Phobius"/>
    </source>
</evidence>
<protein>
    <submittedName>
        <fullName evidence="12">Uncharacterized protein</fullName>
    </submittedName>
</protein>
<keyword evidence="6" id="KW-0862">Zinc</keyword>
<feature type="region of interest" description="Disordered" evidence="8">
    <location>
        <begin position="299"/>
        <end position="318"/>
    </location>
</feature>
<comment type="cofactor">
    <cofactor evidence="1">
        <name>Zn(2+)</name>
        <dbReference type="ChEBI" id="CHEBI:29105"/>
    </cofactor>
</comment>
<keyword evidence="9" id="KW-0472">Membrane</keyword>
<evidence type="ECO:0000256" key="2">
    <source>
        <dbReference type="ARBA" id="ARBA00007357"/>
    </source>
</evidence>
<organism evidence="12 13">
    <name type="scientific">Rhipicephalus sanguineus</name>
    <name type="common">Brown dog tick</name>
    <name type="synonym">Ixodes sanguineus</name>
    <dbReference type="NCBI Taxonomy" id="34632"/>
    <lineage>
        <taxon>Eukaryota</taxon>
        <taxon>Metazoa</taxon>
        <taxon>Ecdysozoa</taxon>
        <taxon>Arthropoda</taxon>
        <taxon>Chelicerata</taxon>
        <taxon>Arachnida</taxon>
        <taxon>Acari</taxon>
        <taxon>Parasitiformes</taxon>
        <taxon>Ixodida</taxon>
        <taxon>Ixodoidea</taxon>
        <taxon>Ixodidae</taxon>
        <taxon>Rhipicephalinae</taxon>
        <taxon>Rhipicephalus</taxon>
        <taxon>Rhipicephalus</taxon>
    </lineage>
</organism>
<evidence type="ECO:0000256" key="1">
    <source>
        <dbReference type="ARBA" id="ARBA00001947"/>
    </source>
</evidence>
<keyword evidence="9" id="KW-1133">Transmembrane helix</keyword>